<evidence type="ECO:0000313" key="3">
    <source>
        <dbReference type="EMBL" id="GAA1920608.1"/>
    </source>
</evidence>
<gene>
    <name evidence="3" type="ORF">GCM10009716_31580</name>
</gene>
<feature type="compositionally biased region" description="Low complexity" evidence="1">
    <location>
        <begin position="85"/>
        <end position="102"/>
    </location>
</feature>
<feature type="region of interest" description="Disordered" evidence="1">
    <location>
        <begin position="72"/>
        <end position="119"/>
    </location>
</feature>
<proteinExistence type="predicted"/>
<comment type="caution">
    <text evidence="3">The sequence shown here is derived from an EMBL/GenBank/DDBJ whole genome shotgun (WGS) entry which is preliminary data.</text>
</comment>
<organism evidence="3 4">
    <name type="scientific">Streptomyces sodiiphilus</name>
    <dbReference type="NCBI Taxonomy" id="226217"/>
    <lineage>
        <taxon>Bacteria</taxon>
        <taxon>Bacillati</taxon>
        <taxon>Actinomycetota</taxon>
        <taxon>Actinomycetes</taxon>
        <taxon>Kitasatosporales</taxon>
        <taxon>Streptomycetaceae</taxon>
        <taxon>Streptomyces</taxon>
    </lineage>
</organism>
<dbReference type="InterPro" id="IPR038507">
    <property type="entry name" value="YcnI-like_sf"/>
</dbReference>
<dbReference type="Pfam" id="PF07987">
    <property type="entry name" value="DUF1775"/>
    <property type="match status" value="1"/>
</dbReference>
<dbReference type="Proteomes" id="UP001501303">
    <property type="component" value="Unassembled WGS sequence"/>
</dbReference>
<evidence type="ECO:0000259" key="2">
    <source>
        <dbReference type="Pfam" id="PF07987"/>
    </source>
</evidence>
<dbReference type="Gene3D" id="2.60.40.2230">
    <property type="entry name" value="Uncharacterised protein YcnI-like PF07987, DUF1775"/>
    <property type="match status" value="1"/>
</dbReference>
<accession>A0ABN2PIY6</accession>
<dbReference type="EMBL" id="BAAAMJ010000031">
    <property type="protein sequence ID" value="GAA1920608.1"/>
    <property type="molecule type" value="Genomic_DNA"/>
</dbReference>
<protein>
    <recommendedName>
        <fullName evidence="2">YncI copper-binding domain-containing protein</fullName>
    </recommendedName>
</protein>
<keyword evidence="4" id="KW-1185">Reference proteome</keyword>
<evidence type="ECO:0000256" key="1">
    <source>
        <dbReference type="SAM" id="MobiDB-lite"/>
    </source>
</evidence>
<feature type="domain" description="YncI copper-binding" evidence="2">
    <location>
        <begin position="2"/>
        <end position="90"/>
    </location>
</feature>
<evidence type="ECO:0000313" key="4">
    <source>
        <dbReference type="Proteomes" id="UP001501303"/>
    </source>
</evidence>
<dbReference type="InterPro" id="IPR012533">
    <property type="entry name" value="YcnI-copper_dom"/>
</dbReference>
<name>A0ABN2PIY6_9ACTN</name>
<sequence>MEKRKLSESLVVHGDRSIDEVVSRIVWTAGEIRPGEFQEFDISAGPLPEDADRMVFKALQTYDSGEVVRWIEEPSDGGDEPERPAPVLALAPAAAEENAPAASEDRPETAAPARAETQDATARLLGGAGLGTGLAGLLAAVAVRRRPGSTVGRAGS</sequence>
<reference evidence="3 4" key="1">
    <citation type="journal article" date="2019" name="Int. J. Syst. Evol. Microbiol.">
        <title>The Global Catalogue of Microorganisms (GCM) 10K type strain sequencing project: providing services to taxonomists for standard genome sequencing and annotation.</title>
        <authorList>
            <consortium name="The Broad Institute Genomics Platform"/>
            <consortium name="The Broad Institute Genome Sequencing Center for Infectious Disease"/>
            <person name="Wu L."/>
            <person name="Ma J."/>
        </authorList>
    </citation>
    <scope>NUCLEOTIDE SEQUENCE [LARGE SCALE GENOMIC DNA]</scope>
    <source>
        <strain evidence="3 4">JCM 13581</strain>
    </source>
</reference>